<dbReference type="Proteomes" id="UP000702954">
    <property type="component" value="Unassembled WGS sequence"/>
</dbReference>
<keyword evidence="1" id="KW-0812">Transmembrane</keyword>
<protein>
    <submittedName>
        <fullName evidence="3">Putative ABC transporter type IV</fullName>
    </submittedName>
</protein>
<name>A0A4R3J5D5_9FIRM</name>
<feature type="transmembrane region" description="Helical" evidence="1">
    <location>
        <begin position="66"/>
        <end position="89"/>
    </location>
</feature>
<evidence type="ECO:0000313" key="4">
    <source>
        <dbReference type="Proteomes" id="UP000294613"/>
    </source>
</evidence>
<reference evidence="2 5" key="1">
    <citation type="journal article" date="2018" name="Int. J. Syst. Evol. Microbiol.">
        <title>Draft Genome Sequence of Faecalimonas umbilicata JCM 30896T, an Acetate-Producing Bacterium Isolated from Human Feces.</title>
        <authorList>
            <person name="Sakamoto M."/>
            <person name="Ikeyama N."/>
            <person name="Yuki M."/>
            <person name="Ohkuma M."/>
        </authorList>
    </citation>
    <scope>NUCLEOTIDE SEQUENCE [LARGE SCALE GENOMIC DNA]</scope>
    <source>
        <strain evidence="2 5">EGH7</strain>
    </source>
</reference>
<proteinExistence type="predicted"/>
<accession>A0A4R3J5D5</accession>
<comment type="caution">
    <text evidence="3">The sequence shown here is derived from an EMBL/GenBank/DDBJ whole genome shotgun (WGS) entry which is preliminary data.</text>
</comment>
<keyword evidence="1" id="KW-1133">Transmembrane helix</keyword>
<reference evidence="3 4" key="2">
    <citation type="submission" date="2019-03" db="EMBL/GenBank/DDBJ databases">
        <title>Genomic Encyclopedia of Type Strains, Phase IV (KMG-IV): sequencing the most valuable type-strain genomes for metagenomic binning, comparative biology and taxonomic classification.</title>
        <authorList>
            <person name="Goeker M."/>
        </authorList>
    </citation>
    <scope>NUCLEOTIDE SEQUENCE [LARGE SCALE GENOMIC DNA]</scope>
    <source>
        <strain evidence="3 4">DSM 103426</strain>
    </source>
</reference>
<keyword evidence="5" id="KW-1185">Reference proteome</keyword>
<sequence>MTGERQLKKVSEYLFLWALGGTIYYEFEMIFRGFSHWSMFVLGGICLCFIAWQGKMVHWRDALWRQMVRCVIFVAAGEFFTGIIVNKWLRLNVWDYSDQPMQLFGQICVPFLIIFSGLCVIGIFLSSFLLHILYGEEKPSFHIL</sequence>
<feature type="transmembrane region" description="Helical" evidence="1">
    <location>
        <begin position="109"/>
        <end position="134"/>
    </location>
</feature>
<dbReference type="EMBL" id="BHEO01000008">
    <property type="protein sequence ID" value="GBU06115.1"/>
    <property type="molecule type" value="Genomic_DNA"/>
</dbReference>
<evidence type="ECO:0000256" key="1">
    <source>
        <dbReference type="SAM" id="Phobius"/>
    </source>
</evidence>
<evidence type="ECO:0000313" key="2">
    <source>
        <dbReference type="EMBL" id="GBU06115.1"/>
    </source>
</evidence>
<dbReference type="Pfam" id="PF06541">
    <property type="entry name" value="ABC_trans_CmpB"/>
    <property type="match status" value="1"/>
</dbReference>
<dbReference type="AlphaFoldDB" id="A0A4R3J5D5"/>
<feature type="transmembrane region" description="Helical" evidence="1">
    <location>
        <begin position="12"/>
        <end position="31"/>
    </location>
</feature>
<feature type="transmembrane region" description="Helical" evidence="1">
    <location>
        <begin position="37"/>
        <end position="54"/>
    </location>
</feature>
<organism evidence="3 4">
    <name type="scientific">Faecalimonas umbilicata</name>
    <dbReference type="NCBI Taxonomy" id="1912855"/>
    <lineage>
        <taxon>Bacteria</taxon>
        <taxon>Bacillati</taxon>
        <taxon>Bacillota</taxon>
        <taxon>Clostridia</taxon>
        <taxon>Lachnospirales</taxon>
        <taxon>Lachnospiraceae</taxon>
        <taxon>Faecalimonas</taxon>
    </lineage>
</organism>
<dbReference type="Proteomes" id="UP000294613">
    <property type="component" value="Unassembled WGS sequence"/>
</dbReference>
<dbReference type="InterPro" id="IPR010540">
    <property type="entry name" value="CmpB_TMEM229"/>
</dbReference>
<dbReference type="EMBL" id="SLZV01000039">
    <property type="protein sequence ID" value="TCS61038.1"/>
    <property type="molecule type" value="Genomic_DNA"/>
</dbReference>
<gene>
    <name evidence="3" type="ORF">EDD74_13926</name>
    <name evidence="2" type="ORF">FAEUMB_26560</name>
</gene>
<keyword evidence="1" id="KW-0472">Membrane</keyword>
<evidence type="ECO:0000313" key="5">
    <source>
        <dbReference type="Proteomes" id="UP000702954"/>
    </source>
</evidence>
<evidence type="ECO:0000313" key="3">
    <source>
        <dbReference type="EMBL" id="TCS61038.1"/>
    </source>
</evidence>